<name>A0A0A2WNG3_9GAMM</name>
<comment type="caution">
    <text evidence="2">The sequence shown here is derived from an EMBL/GenBank/DDBJ whole genome shotgun (WGS) entry which is preliminary data.</text>
</comment>
<dbReference type="Proteomes" id="UP000030518">
    <property type="component" value="Unassembled WGS sequence"/>
</dbReference>
<feature type="compositionally biased region" description="Basic and acidic residues" evidence="1">
    <location>
        <begin position="1"/>
        <end position="11"/>
    </location>
</feature>
<sequence length="37" mass="3790">MAPEARPDAWTEGHATPHQSECGAGGLPANLTGMNLT</sequence>
<evidence type="ECO:0000313" key="2">
    <source>
        <dbReference type="EMBL" id="KGQ20272.1"/>
    </source>
</evidence>
<feature type="region of interest" description="Disordered" evidence="1">
    <location>
        <begin position="1"/>
        <end position="37"/>
    </location>
</feature>
<reference evidence="2 3" key="1">
    <citation type="submission" date="2014-09" db="EMBL/GenBank/DDBJ databases">
        <title>Genome sequences of Lysobacter dokdonensis DS-58.</title>
        <authorList>
            <person name="Kim J.F."/>
            <person name="Kwak M.-J."/>
        </authorList>
    </citation>
    <scope>NUCLEOTIDE SEQUENCE [LARGE SCALE GENOMIC DNA]</scope>
    <source>
        <strain evidence="2 3">DS-58</strain>
    </source>
</reference>
<organism evidence="2 3">
    <name type="scientific">Lysobacter dokdonensis DS-58</name>
    <dbReference type="NCBI Taxonomy" id="1300345"/>
    <lineage>
        <taxon>Bacteria</taxon>
        <taxon>Pseudomonadati</taxon>
        <taxon>Pseudomonadota</taxon>
        <taxon>Gammaproteobacteria</taxon>
        <taxon>Lysobacterales</taxon>
        <taxon>Lysobacteraceae</taxon>
        <taxon>Noviluteimonas</taxon>
    </lineage>
</organism>
<evidence type="ECO:0000313" key="3">
    <source>
        <dbReference type="Proteomes" id="UP000030518"/>
    </source>
</evidence>
<gene>
    <name evidence="2" type="ORF">LF41_808</name>
</gene>
<dbReference type="STRING" id="1300345.LF41_808"/>
<protein>
    <submittedName>
        <fullName evidence="2">Uncharacterized protein</fullName>
    </submittedName>
</protein>
<dbReference type="AlphaFoldDB" id="A0A0A2WNG3"/>
<keyword evidence="3" id="KW-1185">Reference proteome</keyword>
<accession>A0A0A2WNG3</accession>
<evidence type="ECO:0000256" key="1">
    <source>
        <dbReference type="SAM" id="MobiDB-lite"/>
    </source>
</evidence>
<proteinExistence type="predicted"/>
<dbReference type="EMBL" id="JRKJ01000002">
    <property type="protein sequence ID" value="KGQ20272.1"/>
    <property type="molecule type" value="Genomic_DNA"/>
</dbReference>